<dbReference type="eggNOG" id="COG3376">
    <property type="taxonomic scope" value="Bacteria"/>
</dbReference>
<feature type="transmembrane region" description="Helical" evidence="8">
    <location>
        <begin position="54"/>
        <end position="80"/>
    </location>
</feature>
<dbReference type="STRING" id="262316.MAP_2924"/>
<dbReference type="EMBL" id="AE016958">
    <property type="protein sequence ID" value="AAS05241.1"/>
    <property type="molecule type" value="Genomic_DNA"/>
</dbReference>
<evidence type="ECO:0000256" key="9">
    <source>
        <dbReference type="SAM" id="MobiDB-lite"/>
    </source>
</evidence>
<sequence>MPALRPARRGTYSRARCPVPDTARAGRTPVTSTEIDRWPARATRFLGALAPTEWWRLASMLGAILALHLIGWLTLVLLVAPGQYSLGGKAFGVGVGLTAYTLGLRHAFDADHIAAIDNTTRKLMNDGQRPLAVGFFFSLGHSTVVFALAVLLACGVRTVVGPVRDDSSALHHYTGLIGTSVSGVFLYAIALLNVVVLVGILRVLARVRRGDYDPHTDAAELERQLDNRGLMNRWLGRFTKSITQSWHCYPVGLLFGLGFDTATEVALLVLAGTSAAAGLPWYAILCLPVLFAAGMCLLDTIDGSFMNFAYGWAFSNPVRKIYYNIIITALSVAVAWVIGSIELLVLFADEFGWRGSFWDWLGGLDLNTVGYAVVGMFVLTWAVALLIWRYGRIEERWAGADPRAGTGREA</sequence>
<keyword evidence="7 8" id="KW-0472">Membrane</keyword>
<evidence type="ECO:0000256" key="4">
    <source>
        <dbReference type="ARBA" id="ARBA00022596"/>
    </source>
</evidence>
<evidence type="ECO:0000256" key="7">
    <source>
        <dbReference type="ARBA" id="ARBA00023136"/>
    </source>
</evidence>
<dbReference type="NCBIfam" id="TIGR00802">
    <property type="entry name" value="nico"/>
    <property type="match status" value="1"/>
</dbReference>
<dbReference type="InterPro" id="IPR011541">
    <property type="entry name" value="Ni/Co_transpt_high_affinity"/>
</dbReference>
<keyword evidence="5 8" id="KW-0812">Transmembrane</keyword>
<comment type="subcellular location">
    <subcellularLocation>
        <location evidence="8">Cell membrane</location>
        <topology evidence="8">Multi-pass membrane protein</topology>
    </subcellularLocation>
    <subcellularLocation>
        <location evidence="1">Endomembrane system</location>
        <topology evidence="1">Multi-pass membrane protein</topology>
    </subcellularLocation>
</comment>
<feature type="transmembrane region" description="Helical" evidence="8">
    <location>
        <begin position="368"/>
        <end position="388"/>
    </location>
</feature>
<dbReference type="Pfam" id="PF03824">
    <property type="entry name" value="NicO"/>
    <property type="match status" value="1"/>
</dbReference>
<evidence type="ECO:0000313" key="11">
    <source>
        <dbReference type="Proteomes" id="UP000000580"/>
    </source>
</evidence>
<dbReference type="KEGG" id="mpa:MAP_2924"/>
<dbReference type="GO" id="GO:0015099">
    <property type="term" value="F:nickel cation transmembrane transporter activity"/>
    <property type="evidence" value="ECO:0007669"/>
    <property type="project" value="UniProtKB-UniRule"/>
</dbReference>
<keyword evidence="3 8" id="KW-0813">Transport</keyword>
<feature type="transmembrane region" description="Helical" evidence="8">
    <location>
        <begin position="321"/>
        <end position="348"/>
    </location>
</feature>
<evidence type="ECO:0000256" key="6">
    <source>
        <dbReference type="ARBA" id="ARBA00022989"/>
    </source>
</evidence>
<evidence type="ECO:0000256" key="2">
    <source>
        <dbReference type="ARBA" id="ARBA00010892"/>
    </source>
</evidence>
<dbReference type="GO" id="GO:0012505">
    <property type="term" value="C:endomembrane system"/>
    <property type="evidence" value="ECO:0007669"/>
    <property type="project" value="UniProtKB-SubCell"/>
</dbReference>
<dbReference type="PANTHER" id="PTHR31611">
    <property type="entry name" value="HIGH-AFFINITY NICKEL TRANSPORT PROTEIN NIC1"/>
    <property type="match status" value="1"/>
</dbReference>
<evidence type="ECO:0000313" key="10">
    <source>
        <dbReference type="EMBL" id="AAS05241.1"/>
    </source>
</evidence>
<keyword evidence="11" id="KW-1185">Reference proteome</keyword>
<protein>
    <recommendedName>
        <fullName evidence="8">Nickel/cobalt efflux system</fullName>
    </recommendedName>
</protein>
<evidence type="ECO:0000256" key="5">
    <source>
        <dbReference type="ARBA" id="ARBA00022692"/>
    </source>
</evidence>
<feature type="transmembrane region" description="Helical" evidence="8">
    <location>
        <begin position="173"/>
        <end position="201"/>
    </location>
</feature>
<reference evidence="10 11" key="1">
    <citation type="journal article" date="2005" name="Proc. Natl. Acad. Sci. U.S.A.">
        <title>The complete genome sequence of Mycobacterium avium subspecies paratuberculosis.</title>
        <authorList>
            <person name="Li L."/>
            <person name="Bannantine J.P."/>
            <person name="Zhang Q."/>
            <person name="Amonsin A."/>
            <person name="May B.J."/>
            <person name="Alt D."/>
            <person name="Banerji N."/>
            <person name="Kanjilal S."/>
            <person name="Kapur V."/>
        </authorList>
    </citation>
    <scope>NUCLEOTIDE SEQUENCE [LARGE SCALE GENOMIC DNA]</scope>
    <source>
        <strain evidence="11">ATCC BAA-968 / K-10</strain>
    </source>
</reference>
<feature type="transmembrane region" description="Helical" evidence="8">
    <location>
        <begin position="131"/>
        <end position="153"/>
    </location>
</feature>
<evidence type="ECO:0000256" key="1">
    <source>
        <dbReference type="ARBA" id="ARBA00004127"/>
    </source>
</evidence>
<feature type="transmembrane region" description="Helical" evidence="8">
    <location>
        <begin position="281"/>
        <end position="301"/>
    </location>
</feature>
<evidence type="ECO:0000256" key="8">
    <source>
        <dbReference type="RuleBase" id="RU362101"/>
    </source>
</evidence>
<comment type="similarity">
    <text evidence="2 8">Belongs to the NiCoT transporter (TC 2.A.52) family.</text>
</comment>
<proteinExistence type="inferred from homology"/>
<accession>Q73VT7</accession>
<name>Q73VT7_MYCPA</name>
<feature type="transmembrane region" description="Helical" evidence="8">
    <location>
        <begin position="246"/>
        <end position="269"/>
    </location>
</feature>
<organism evidence="10 11">
    <name type="scientific">Mycolicibacterium paratuberculosis (strain ATCC BAA-968 / K-10)</name>
    <name type="common">Mycobacterium paratuberculosis</name>
    <dbReference type="NCBI Taxonomy" id="262316"/>
    <lineage>
        <taxon>Bacteria</taxon>
        <taxon>Bacillati</taxon>
        <taxon>Actinomycetota</taxon>
        <taxon>Actinomycetes</taxon>
        <taxon>Mycobacteriales</taxon>
        <taxon>Mycobacteriaceae</taxon>
        <taxon>Mycobacterium</taxon>
        <taxon>Mycobacterium avium complex (MAC)</taxon>
    </lineage>
</organism>
<dbReference type="AlphaFoldDB" id="Q73VT7"/>
<dbReference type="HOGENOM" id="CLU_036094_2_1_11"/>
<dbReference type="Proteomes" id="UP000000580">
    <property type="component" value="Chromosome"/>
</dbReference>
<gene>
    <name evidence="10" type="primary">nicT</name>
    <name evidence="10" type="ordered locus">MAP_2924</name>
</gene>
<evidence type="ECO:0000256" key="3">
    <source>
        <dbReference type="ARBA" id="ARBA00022448"/>
    </source>
</evidence>
<dbReference type="InterPro" id="IPR004688">
    <property type="entry name" value="Ni/Co_transpt"/>
</dbReference>
<keyword evidence="6 8" id="KW-1133">Transmembrane helix</keyword>
<dbReference type="PANTHER" id="PTHR31611:SF0">
    <property type="entry name" value="HIGH-AFFINITY NICKEL TRANSPORT PROTEIN NIC1"/>
    <property type="match status" value="1"/>
</dbReference>
<feature type="region of interest" description="Disordered" evidence="9">
    <location>
        <begin position="1"/>
        <end position="30"/>
    </location>
</feature>
<keyword evidence="4" id="KW-0533">Nickel</keyword>
<dbReference type="GO" id="GO:0005886">
    <property type="term" value="C:plasma membrane"/>
    <property type="evidence" value="ECO:0007669"/>
    <property type="project" value="UniProtKB-SubCell"/>
</dbReference>